<keyword evidence="3" id="KW-1185">Reference proteome</keyword>
<feature type="compositionally biased region" description="Basic and acidic residues" evidence="1">
    <location>
        <begin position="181"/>
        <end position="191"/>
    </location>
</feature>
<feature type="compositionally biased region" description="Basic and acidic residues" evidence="1">
    <location>
        <begin position="1"/>
        <end position="30"/>
    </location>
</feature>
<proteinExistence type="predicted"/>
<organism evidence="2 3">
    <name type="scientific">Striga asiatica</name>
    <name type="common">Asiatic witchweed</name>
    <name type="synonym">Buchnera asiatica</name>
    <dbReference type="NCBI Taxonomy" id="4170"/>
    <lineage>
        <taxon>Eukaryota</taxon>
        <taxon>Viridiplantae</taxon>
        <taxon>Streptophyta</taxon>
        <taxon>Embryophyta</taxon>
        <taxon>Tracheophyta</taxon>
        <taxon>Spermatophyta</taxon>
        <taxon>Magnoliopsida</taxon>
        <taxon>eudicotyledons</taxon>
        <taxon>Gunneridae</taxon>
        <taxon>Pentapetalae</taxon>
        <taxon>asterids</taxon>
        <taxon>lamiids</taxon>
        <taxon>Lamiales</taxon>
        <taxon>Orobanchaceae</taxon>
        <taxon>Buchnereae</taxon>
        <taxon>Striga</taxon>
    </lineage>
</organism>
<accession>A0A5A7R112</accession>
<feature type="compositionally biased region" description="Pro residues" evidence="1">
    <location>
        <begin position="93"/>
        <end position="103"/>
    </location>
</feature>
<reference evidence="3" key="1">
    <citation type="journal article" date="2019" name="Curr. Biol.">
        <title>Genome Sequence of Striga asiatica Provides Insight into the Evolution of Plant Parasitism.</title>
        <authorList>
            <person name="Yoshida S."/>
            <person name="Kim S."/>
            <person name="Wafula E.K."/>
            <person name="Tanskanen J."/>
            <person name="Kim Y.M."/>
            <person name="Honaas L."/>
            <person name="Yang Z."/>
            <person name="Spallek T."/>
            <person name="Conn C.E."/>
            <person name="Ichihashi Y."/>
            <person name="Cheong K."/>
            <person name="Cui S."/>
            <person name="Der J.P."/>
            <person name="Gundlach H."/>
            <person name="Jiao Y."/>
            <person name="Hori C."/>
            <person name="Ishida J.K."/>
            <person name="Kasahara H."/>
            <person name="Kiba T."/>
            <person name="Kim M.S."/>
            <person name="Koo N."/>
            <person name="Laohavisit A."/>
            <person name="Lee Y.H."/>
            <person name="Lumba S."/>
            <person name="McCourt P."/>
            <person name="Mortimer J.C."/>
            <person name="Mutuku J.M."/>
            <person name="Nomura T."/>
            <person name="Sasaki-Sekimoto Y."/>
            <person name="Seto Y."/>
            <person name="Wang Y."/>
            <person name="Wakatake T."/>
            <person name="Sakakibara H."/>
            <person name="Demura T."/>
            <person name="Yamaguchi S."/>
            <person name="Yoneyama K."/>
            <person name="Manabe R.I."/>
            <person name="Nelson D.C."/>
            <person name="Schulman A.H."/>
            <person name="Timko M.P."/>
            <person name="dePamphilis C.W."/>
            <person name="Choi D."/>
            <person name="Shirasu K."/>
        </authorList>
    </citation>
    <scope>NUCLEOTIDE SEQUENCE [LARGE SCALE GENOMIC DNA]</scope>
    <source>
        <strain evidence="3">cv. UVA1</strain>
    </source>
</reference>
<sequence>MYEKFEKREYPYSEKRFAGAAKELRSEEISRPSTSRRPKSPPPPNLERPLQIWAPSIPCPQEPPQPRHHHRLLILQRQRQHRPPNPFLHRSPIEPPAPTPLQPPIVHHQWLQPRHQQEPPHLLPHKYLPPTDPHKNPRAHRADVAPDCTRDLTVQPRQLILPGPHRGKPVPRPPTRQNVKQPDEVVCLERN</sequence>
<dbReference type="EMBL" id="BKCP01009626">
    <property type="protein sequence ID" value="GER51365.1"/>
    <property type="molecule type" value="Genomic_DNA"/>
</dbReference>
<evidence type="ECO:0000313" key="2">
    <source>
        <dbReference type="EMBL" id="GER51365.1"/>
    </source>
</evidence>
<protein>
    <submittedName>
        <fullName evidence="2">Uncharacterized protein</fullName>
    </submittedName>
</protein>
<comment type="caution">
    <text evidence="2">The sequence shown here is derived from an EMBL/GenBank/DDBJ whole genome shotgun (WGS) entry which is preliminary data.</text>
</comment>
<name>A0A5A7R112_STRAF</name>
<gene>
    <name evidence="2" type="ORF">STAS_28740</name>
</gene>
<dbReference type="AlphaFoldDB" id="A0A5A7R112"/>
<feature type="compositionally biased region" description="Basic and acidic residues" evidence="1">
    <location>
        <begin position="132"/>
        <end position="150"/>
    </location>
</feature>
<dbReference type="Proteomes" id="UP000325081">
    <property type="component" value="Unassembled WGS sequence"/>
</dbReference>
<feature type="region of interest" description="Disordered" evidence="1">
    <location>
        <begin position="82"/>
        <end position="191"/>
    </location>
</feature>
<evidence type="ECO:0000256" key="1">
    <source>
        <dbReference type="SAM" id="MobiDB-lite"/>
    </source>
</evidence>
<feature type="region of interest" description="Disordered" evidence="1">
    <location>
        <begin position="1"/>
        <end position="67"/>
    </location>
</feature>
<evidence type="ECO:0000313" key="3">
    <source>
        <dbReference type="Proteomes" id="UP000325081"/>
    </source>
</evidence>